<protein>
    <submittedName>
        <fullName evidence="2">Uncharacterized protein</fullName>
    </submittedName>
</protein>
<dbReference type="Proteomes" id="UP001219066">
    <property type="component" value="Chromosome"/>
</dbReference>
<gene>
    <name evidence="2" type="ORF">PYR84_20265</name>
</gene>
<reference evidence="2" key="1">
    <citation type="submission" date="2023-03" db="EMBL/GenBank/DDBJ databases">
        <title>Synergistic degradation of erythromycin by symbiotic bacteria Ery-6A and Ery-6B and application in simulated water remediation.</title>
        <authorList>
            <person name="Xu S."/>
        </authorList>
    </citation>
    <scope>NUCLEOTIDE SEQUENCE</scope>
    <source>
        <strain evidence="2">Ery-6A</strain>
    </source>
</reference>
<dbReference type="AlphaFoldDB" id="A0AAX3SH19"/>
<name>A0AAX3SH19_9BURK</name>
<dbReference type="RefSeq" id="WP_209802865.1">
    <property type="nucleotide sequence ID" value="NZ_CP120956.1"/>
</dbReference>
<sequence length="184" mass="20112">MIDTTTPRGGAGRGQGRKPLSDDGAKAYKLLLTDEQRAKLADLGNAAWVREQIDFATHLDSIDMSKAVNLSSRYINALRQLPQYQCNNDHTGPLTHVMTGVRVLPTGDLADEDDDSGLLEVVYPGGHRIVANAHSFFAMAVAEGAQLEVATCPDDLGIKERNLTPAQKRTAELLEHLQRKHTLE</sequence>
<evidence type="ECO:0000256" key="1">
    <source>
        <dbReference type="SAM" id="MobiDB-lite"/>
    </source>
</evidence>
<feature type="region of interest" description="Disordered" evidence="1">
    <location>
        <begin position="1"/>
        <end position="22"/>
    </location>
</feature>
<proteinExistence type="predicted"/>
<accession>A0AAX3SH19</accession>
<dbReference type="EMBL" id="CP120956">
    <property type="protein sequence ID" value="WFF79266.1"/>
    <property type="molecule type" value="Genomic_DNA"/>
</dbReference>
<evidence type="ECO:0000313" key="3">
    <source>
        <dbReference type="Proteomes" id="UP001219066"/>
    </source>
</evidence>
<evidence type="ECO:0000313" key="2">
    <source>
        <dbReference type="EMBL" id="WFF79266.1"/>
    </source>
</evidence>
<organism evidence="2 3">
    <name type="scientific">Delftia tsuruhatensis</name>
    <dbReference type="NCBI Taxonomy" id="180282"/>
    <lineage>
        <taxon>Bacteria</taxon>
        <taxon>Pseudomonadati</taxon>
        <taxon>Pseudomonadota</taxon>
        <taxon>Betaproteobacteria</taxon>
        <taxon>Burkholderiales</taxon>
        <taxon>Comamonadaceae</taxon>
        <taxon>Delftia</taxon>
    </lineage>
</organism>